<accession>A0A2T4I7Q9</accession>
<dbReference type="Pfam" id="PF13460">
    <property type="entry name" value="NAD_binding_10"/>
    <property type="match status" value="1"/>
</dbReference>
<dbReference type="InterPro" id="IPR036291">
    <property type="entry name" value="NAD(P)-bd_dom_sf"/>
</dbReference>
<dbReference type="AlphaFoldDB" id="A0A2T4I7Q9"/>
<dbReference type="SUPFAM" id="SSF51735">
    <property type="entry name" value="NAD(P)-binding Rossmann-fold domains"/>
    <property type="match status" value="1"/>
</dbReference>
<dbReference type="Gene3D" id="3.40.50.720">
    <property type="entry name" value="NAD(P)-binding Rossmann-like Domain"/>
    <property type="match status" value="1"/>
</dbReference>
<dbReference type="EMBL" id="PHHF01000008">
    <property type="protein sequence ID" value="PTD27353.1"/>
    <property type="molecule type" value="Genomic_DNA"/>
</dbReference>
<comment type="caution">
    <text evidence="2">The sequence shown here is derived from an EMBL/GenBank/DDBJ whole genome shotgun (WGS) entry which is preliminary data.</text>
</comment>
<dbReference type="PANTHER" id="PTHR43162">
    <property type="match status" value="1"/>
</dbReference>
<reference evidence="2 3" key="1">
    <citation type="submission" date="2017-11" db="EMBL/GenBank/DDBJ databases">
        <title>Sphingomonas oleivorans sp. nov., isolated from oil-contaminated soil.</title>
        <authorList>
            <person name="Wang L."/>
            <person name="Chen L."/>
        </authorList>
    </citation>
    <scope>NUCLEOTIDE SEQUENCE [LARGE SCALE GENOMIC DNA]</scope>
    <source>
        <strain evidence="2 3">K101</strain>
    </source>
</reference>
<dbReference type="Gene3D" id="3.90.25.10">
    <property type="entry name" value="UDP-galactose 4-epimerase, domain 1"/>
    <property type="match status" value="1"/>
</dbReference>
<organism evidence="2 3">
    <name type="scientific">Edaphosphingomonas fennica</name>
    <dbReference type="NCBI Taxonomy" id="114404"/>
    <lineage>
        <taxon>Bacteria</taxon>
        <taxon>Pseudomonadati</taxon>
        <taxon>Pseudomonadota</taxon>
        <taxon>Alphaproteobacteria</taxon>
        <taxon>Sphingomonadales</taxon>
        <taxon>Rhizorhabdaceae</taxon>
        <taxon>Edaphosphingomonas</taxon>
    </lineage>
</organism>
<dbReference type="PANTHER" id="PTHR43162:SF1">
    <property type="entry name" value="PRESTALK A DIFFERENTIATION PROTEIN A"/>
    <property type="match status" value="1"/>
</dbReference>
<feature type="domain" description="NAD(P)-binding" evidence="1">
    <location>
        <begin position="6"/>
        <end position="188"/>
    </location>
</feature>
<evidence type="ECO:0000313" key="2">
    <source>
        <dbReference type="EMBL" id="PTD27353.1"/>
    </source>
</evidence>
<dbReference type="InterPro" id="IPR051604">
    <property type="entry name" value="Ergot_Alk_Oxidoreductase"/>
</dbReference>
<dbReference type="InterPro" id="IPR016040">
    <property type="entry name" value="NAD(P)-bd_dom"/>
</dbReference>
<sequence length="292" mass="31581">MIVITGPTGNIGSQVLAKLLDRGEPIRVIARNPAKLPADVLARVEVVEGSHSCSEIVEKAFEGADSVFWLVAGDPRAASAEAAYVDFARPALDAFKGLKGKRVVSVSALGRGWPKDAGHVTATLRMDDMIAQTGVSYRALTCPGLMENILRQIEPIKHQGVFYWPSPGALRAPTCATRDVADTAARLLVDRSWDGAEEVPILGPEDLSFDDMAAIMSDVLERPVRFQEIAMEEMRAMSISRGASEGMAQAMVNMLTAKNEGIDRMVERTPATSSPTSFREWCAQILRPAMLA</sequence>
<protein>
    <submittedName>
        <fullName evidence="2">NmrA family transcriptional regulator</fullName>
    </submittedName>
</protein>
<keyword evidence="3" id="KW-1185">Reference proteome</keyword>
<name>A0A2T4I7Q9_9SPHN</name>
<gene>
    <name evidence="2" type="ORF">CV103_02305</name>
</gene>
<dbReference type="Proteomes" id="UP000241206">
    <property type="component" value="Unassembled WGS sequence"/>
</dbReference>
<proteinExistence type="predicted"/>
<evidence type="ECO:0000259" key="1">
    <source>
        <dbReference type="Pfam" id="PF13460"/>
    </source>
</evidence>
<evidence type="ECO:0000313" key="3">
    <source>
        <dbReference type="Proteomes" id="UP000241206"/>
    </source>
</evidence>